<dbReference type="PATRIC" id="fig|155920.8.peg.1104"/>
<proteinExistence type="predicted"/>
<sequence>MDELTGLKADLAQIVRLALAEQAEDVHLFAARLVRKYRGTEPELAEQVALLLRANPHRAGALLRR</sequence>
<gene>
    <name evidence="1" type="ORF">D934_04600</name>
</gene>
<dbReference type="Proteomes" id="UP000027215">
    <property type="component" value="Chromosome"/>
</dbReference>
<dbReference type="HOGENOM" id="CLU_2848901_0_0_6"/>
<evidence type="ECO:0000313" key="2">
    <source>
        <dbReference type="Proteomes" id="UP000027215"/>
    </source>
</evidence>
<dbReference type="RefSeq" id="WP_020850882.1">
    <property type="nucleotide sequence ID" value="NZ_CP006696.1"/>
</dbReference>
<organism evidence="1 2">
    <name type="scientific">Xylella fastidiosa subsp. sandyi Ann-1</name>
    <dbReference type="NCBI Taxonomy" id="155920"/>
    <lineage>
        <taxon>Bacteria</taxon>
        <taxon>Pseudomonadati</taxon>
        <taxon>Pseudomonadota</taxon>
        <taxon>Gammaproteobacteria</taxon>
        <taxon>Lysobacterales</taxon>
        <taxon>Lysobacteraceae</taxon>
        <taxon>Xylella</taxon>
    </lineage>
</organism>
<reference evidence="1 2" key="1">
    <citation type="submission" date="2013-08" db="EMBL/GenBank/DDBJ databases">
        <authorList>
            <person name="Stouthamer R."/>
            <person name="Nunney L."/>
        </authorList>
    </citation>
    <scope>NUCLEOTIDE SEQUENCE [LARGE SCALE GENOMIC DNA]</scope>
    <source>
        <strain evidence="2">ann-1</strain>
    </source>
</reference>
<accession>A0A060HCK6</accession>
<protein>
    <submittedName>
        <fullName evidence="1">ATPase</fullName>
    </submittedName>
</protein>
<evidence type="ECO:0000313" key="1">
    <source>
        <dbReference type="EMBL" id="AIC11116.1"/>
    </source>
</evidence>
<name>A0A060HCK6_XYLFS</name>
<dbReference type="AlphaFoldDB" id="A0A060HCK6"/>
<dbReference type="KEGG" id="xfs:D934_04600"/>
<dbReference type="EMBL" id="CP006696">
    <property type="protein sequence ID" value="AIC11116.1"/>
    <property type="molecule type" value="Genomic_DNA"/>
</dbReference>